<dbReference type="InterPro" id="IPR056823">
    <property type="entry name" value="TEN-like_YD-shell"/>
</dbReference>
<accession>A0A286D9Q6</accession>
<dbReference type="InterPro" id="IPR031325">
    <property type="entry name" value="RHS_repeat"/>
</dbReference>
<organism evidence="3 4">
    <name type="scientific">Pseudoxanthomonas wuyuanensis</name>
    <dbReference type="NCBI Taxonomy" id="1073196"/>
    <lineage>
        <taxon>Bacteria</taxon>
        <taxon>Pseudomonadati</taxon>
        <taxon>Pseudomonadota</taxon>
        <taxon>Gammaproteobacteria</taxon>
        <taxon>Lysobacterales</taxon>
        <taxon>Lysobacteraceae</taxon>
        <taxon>Pseudoxanthomonas</taxon>
    </lineage>
</organism>
<dbReference type="InterPro" id="IPR022385">
    <property type="entry name" value="Rhs_assc_core"/>
</dbReference>
<protein>
    <submittedName>
        <fullName evidence="3">RHS repeat-associated core domain-containing protein</fullName>
    </submittedName>
</protein>
<feature type="domain" description="Teneurin-like YD-shell" evidence="2">
    <location>
        <begin position="727"/>
        <end position="866"/>
    </location>
</feature>
<dbReference type="PRINTS" id="PR00394">
    <property type="entry name" value="RHSPROTEIN"/>
</dbReference>
<dbReference type="Proteomes" id="UP000219374">
    <property type="component" value="Unassembled WGS sequence"/>
</dbReference>
<dbReference type="InterPro" id="IPR006530">
    <property type="entry name" value="YD"/>
</dbReference>
<evidence type="ECO:0000313" key="3">
    <source>
        <dbReference type="EMBL" id="SOD55363.1"/>
    </source>
</evidence>
<dbReference type="PANTHER" id="PTHR32305">
    <property type="match status" value="1"/>
</dbReference>
<dbReference type="Gene3D" id="2.180.10.10">
    <property type="entry name" value="RHS repeat-associated core"/>
    <property type="match status" value="3"/>
</dbReference>
<evidence type="ECO:0000259" key="2">
    <source>
        <dbReference type="Pfam" id="PF25023"/>
    </source>
</evidence>
<gene>
    <name evidence="3" type="ORF">SAMN06296416_10741</name>
</gene>
<dbReference type="NCBIfam" id="TIGR01643">
    <property type="entry name" value="YD_repeat_2x"/>
    <property type="match status" value="5"/>
</dbReference>
<name>A0A286D9Q6_9GAMM</name>
<evidence type="ECO:0000313" key="4">
    <source>
        <dbReference type="Proteomes" id="UP000219374"/>
    </source>
</evidence>
<reference evidence="3 4" key="1">
    <citation type="submission" date="2017-09" db="EMBL/GenBank/DDBJ databases">
        <authorList>
            <person name="Ehlers B."/>
            <person name="Leendertz F.H."/>
        </authorList>
    </citation>
    <scope>NUCLEOTIDE SEQUENCE [LARGE SCALE GENOMIC DNA]</scope>
    <source>
        <strain evidence="3 4">CGMCC 1.10978</strain>
    </source>
</reference>
<keyword evidence="4" id="KW-1185">Reference proteome</keyword>
<dbReference type="Pfam" id="PF05593">
    <property type="entry name" value="RHS_repeat"/>
    <property type="match status" value="1"/>
</dbReference>
<dbReference type="PANTHER" id="PTHR32305:SF15">
    <property type="entry name" value="PROTEIN RHSA-RELATED"/>
    <property type="match status" value="1"/>
</dbReference>
<dbReference type="NCBIfam" id="TIGR03696">
    <property type="entry name" value="Rhs_assc_core"/>
    <property type="match status" value="1"/>
</dbReference>
<dbReference type="InterPro" id="IPR050708">
    <property type="entry name" value="T6SS_VgrG/RHS"/>
</dbReference>
<dbReference type="Pfam" id="PF25023">
    <property type="entry name" value="TEN_YD-shell"/>
    <property type="match status" value="2"/>
</dbReference>
<proteinExistence type="predicted"/>
<feature type="domain" description="Teneurin-like YD-shell" evidence="2">
    <location>
        <begin position="1007"/>
        <end position="1296"/>
    </location>
</feature>
<evidence type="ECO:0000256" key="1">
    <source>
        <dbReference type="ARBA" id="ARBA00022737"/>
    </source>
</evidence>
<sequence>MSLELVRTYNHYWQGVGLFGKHWISNFDYKLTFGTTALNSCFPRPGGGACGIGSNTVVYAWRPDGRTIKFIRQADGKFYEDKPEAIAYIERQSDGKFWLFNEDFGLEIYSSAGYVERVRNSTNVNWTYSYTNGTYPYRITHTSGRYVEFTWTNGQLTAVRDPAGNQYGFAYHANQFGTGLHRLASSSKPGSPATTVTYHYELATRPAALTGKSFNGARYSKFTYDANGYATSSEHSGQEKYTFAYTPGTDGLLTVTETNPLGKRTTYQFKNGKVTTVTGAQSTYSAGSYAETVYDANGYPKLKSDFNGNDTAFTYNAKGQLTKKIEAYGTPQARTTLYEWWGAGGQHRLMRKTLVGVLQITYQHDGTGSRISMIEEKNLSSTGVANQTRQTWFTYNYYGSNSGGVMMAGMLASVTMDGPLAGNADDVTMTYDNQGNLTATRNSLGHQTTYSNFNGLGQPGRVTGPNGDITDYAYDARGRVTRERTYPNGTTAADTTYTYLANGLLSHVKRPDGQVRGFQYDVAHRLVGEYEQEAGQNYAYRGYIYNAASLPTSLVVSRNGYVPGTTIKGYVDGVLNDSGSNYRIRGWACSTYMNSSINVHFYAGGQAGVGTFVGSYTANKASESAVATQCQAQGTAYRYEIPLTDAIRQQHGNKTIHVHGISPTGSGSLNLLLTNSGSFSIPALGGGTDPEPPFPDPNPCPRPDGLPCQQPLSAGMVSIQATPGAMYESYTDYDELGRVRAQRGNNGQNVHYTYDLNGNVKTVTDSLNRVTTLTYDALDRLTQSKDPLNGVTQYEYNAADKLTKVTDPRGKATTYTYDGFGQLWKQVSPDTGTTTFTYNAGGQRTSMTRADGSVTTYGYDGLGRLTGVTAGGQTLTYGYDWCVNGKSRLCNADGPGTIVHYQYEPDGRTRVRRDLTTANSVQSDHWTRYYYDSIGRLNAITYPNGQAVGYGYAAGKLTTMTVNIGGTVSNVVTGATYRPFGPATRWNYGNGLTRNLYYDQNYTAGDQRLTGITTMNGGTTLQSLLMAYDANDGITKITNYANTNLTQTYGYDVLSRLTGITSASGNQTLSYDANGNKTRHTWTWDEGLTVDANSNRINAMTSHSYTHDSLGNRKTQAWSTSTATYGYDGFNRQTSVSRNTAISMAEPNYSTVNLPAGTNSYAYNAYNERVWKAAPSHGNYRYVYGPDSLLLSEYKDNGGVWTNYLWFGGELVGMVRGTQLSYIHTDHLGRPEIATNTAKAVVWRANNYAFDRRVTLDSIGGLNIGLPGQYYDQETNLWYNVNRYYDARLGRYTQSDPIGLAGGLNTYAYVEGNPISYIDPLGLQRVPDPTDHLWRPPSDNCSFMIDCMDALAPTVSECKKTIWPIMRRGAGYFLCTFPAMQACDSMTKDYCNGKKLPPVKPPVVVPVDVHSSLEPPAGTVNVGEIEIVRGGGGGGSGGMGGGWIGGGGSIRVGVVTVGEPEPEDKEQE</sequence>
<keyword evidence="1" id="KW-0677">Repeat</keyword>
<dbReference type="EMBL" id="OCND01000007">
    <property type="protein sequence ID" value="SOD55363.1"/>
    <property type="molecule type" value="Genomic_DNA"/>
</dbReference>